<protein>
    <submittedName>
        <fullName evidence="1">Uncharacterized protein</fullName>
    </submittedName>
</protein>
<proteinExistence type="predicted"/>
<gene>
    <name evidence="1" type="ORF">JOF44_001172</name>
</gene>
<dbReference type="Proteomes" id="UP000698222">
    <property type="component" value="Unassembled WGS sequence"/>
</dbReference>
<dbReference type="RefSeq" id="WP_209888538.1">
    <property type="nucleotide sequence ID" value="NZ_BAAAJV010000024.1"/>
</dbReference>
<evidence type="ECO:0000313" key="1">
    <source>
        <dbReference type="EMBL" id="MBP2408269.1"/>
    </source>
</evidence>
<keyword evidence="2" id="KW-1185">Reference proteome</keyword>
<evidence type="ECO:0000313" key="2">
    <source>
        <dbReference type="Proteomes" id="UP000698222"/>
    </source>
</evidence>
<accession>A0ABS4YHN4</accession>
<name>A0ABS4YHN4_9MICO</name>
<sequence length="61" mass="7121">MTPGPRTVAVRPWRWHYDETGTVELCMTLSDRRSQIIIPAWQLRDIADALHDRADEQEQTS</sequence>
<comment type="caution">
    <text evidence="1">The sequence shown here is derived from an EMBL/GenBank/DDBJ whole genome shotgun (WGS) entry which is preliminary data.</text>
</comment>
<organism evidence="1 2">
    <name type="scientific">Brachybacterium fresconis</name>
    <dbReference type="NCBI Taxonomy" id="173363"/>
    <lineage>
        <taxon>Bacteria</taxon>
        <taxon>Bacillati</taxon>
        <taxon>Actinomycetota</taxon>
        <taxon>Actinomycetes</taxon>
        <taxon>Micrococcales</taxon>
        <taxon>Dermabacteraceae</taxon>
        <taxon>Brachybacterium</taxon>
    </lineage>
</organism>
<dbReference type="EMBL" id="JAGIOC010000001">
    <property type="protein sequence ID" value="MBP2408269.1"/>
    <property type="molecule type" value="Genomic_DNA"/>
</dbReference>
<reference evidence="1 2" key="1">
    <citation type="submission" date="2021-03" db="EMBL/GenBank/DDBJ databases">
        <title>Sequencing the genomes of 1000 actinobacteria strains.</title>
        <authorList>
            <person name="Klenk H.-P."/>
        </authorList>
    </citation>
    <scope>NUCLEOTIDE SEQUENCE [LARGE SCALE GENOMIC DNA]</scope>
    <source>
        <strain evidence="1 2">DSM 14564</strain>
    </source>
</reference>